<dbReference type="Pfam" id="PF03466">
    <property type="entry name" value="LysR_substrate"/>
    <property type="match status" value="1"/>
</dbReference>
<keyword evidence="3" id="KW-0238">DNA-binding</keyword>
<name>A0A1M4MXG1_9RHOB</name>
<evidence type="ECO:0000259" key="5">
    <source>
        <dbReference type="PROSITE" id="PS50931"/>
    </source>
</evidence>
<dbReference type="CDD" id="cd08422">
    <property type="entry name" value="PBP2_CrgA_like"/>
    <property type="match status" value="1"/>
</dbReference>
<organism evidence="6 7">
    <name type="scientific">Donghicola eburneus</name>
    <dbReference type="NCBI Taxonomy" id="393278"/>
    <lineage>
        <taxon>Bacteria</taxon>
        <taxon>Pseudomonadati</taxon>
        <taxon>Pseudomonadota</taxon>
        <taxon>Alphaproteobacteria</taxon>
        <taxon>Rhodobacterales</taxon>
        <taxon>Roseobacteraceae</taxon>
        <taxon>Donghicola</taxon>
    </lineage>
</organism>
<dbReference type="SUPFAM" id="SSF46785">
    <property type="entry name" value="Winged helix' DNA-binding domain"/>
    <property type="match status" value="1"/>
</dbReference>
<dbReference type="PANTHER" id="PTHR30537:SF5">
    <property type="entry name" value="HTH-TYPE TRANSCRIPTIONAL ACTIVATOR TTDR-RELATED"/>
    <property type="match status" value="1"/>
</dbReference>
<dbReference type="InterPro" id="IPR000847">
    <property type="entry name" value="LysR_HTH_N"/>
</dbReference>
<evidence type="ECO:0000256" key="4">
    <source>
        <dbReference type="ARBA" id="ARBA00023163"/>
    </source>
</evidence>
<dbReference type="PANTHER" id="PTHR30537">
    <property type="entry name" value="HTH-TYPE TRANSCRIPTIONAL REGULATOR"/>
    <property type="match status" value="1"/>
</dbReference>
<evidence type="ECO:0000313" key="7">
    <source>
        <dbReference type="Proteomes" id="UP000184085"/>
    </source>
</evidence>
<dbReference type="AlphaFoldDB" id="A0A1M4MXG1"/>
<dbReference type="InterPro" id="IPR036390">
    <property type="entry name" value="WH_DNA-bd_sf"/>
</dbReference>
<dbReference type="PROSITE" id="PS50931">
    <property type="entry name" value="HTH_LYSR"/>
    <property type="match status" value="1"/>
</dbReference>
<dbReference type="SUPFAM" id="SSF53850">
    <property type="entry name" value="Periplasmic binding protein-like II"/>
    <property type="match status" value="1"/>
</dbReference>
<accession>A0A1M4MXG1</accession>
<dbReference type="InterPro" id="IPR058163">
    <property type="entry name" value="LysR-type_TF_proteobact-type"/>
</dbReference>
<keyword evidence="4" id="KW-0804">Transcription</keyword>
<dbReference type="InterPro" id="IPR036388">
    <property type="entry name" value="WH-like_DNA-bd_sf"/>
</dbReference>
<comment type="similarity">
    <text evidence="1">Belongs to the LysR transcriptional regulatory family.</text>
</comment>
<protein>
    <recommendedName>
        <fullName evidence="5">HTH lysR-type domain-containing protein</fullName>
    </recommendedName>
</protein>
<dbReference type="Gene3D" id="3.40.190.290">
    <property type="match status" value="1"/>
</dbReference>
<reference evidence="7" key="1">
    <citation type="submission" date="2016-09" db="EMBL/GenBank/DDBJ databases">
        <authorList>
            <person name="Wibberg D."/>
        </authorList>
    </citation>
    <scope>NUCLEOTIDE SEQUENCE [LARGE SCALE GENOMIC DNA]</scope>
</reference>
<dbReference type="GO" id="GO:0043565">
    <property type="term" value="F:sequence-specific DNA binding"/>
    <property type="evidence" value="ECO:0007669"/>
    <property type="project" value="TreeGrafter"/>
</dbReference>
<dbReference type="FunFam" id="1.10.10.10:FF:000001">
    <property type="entry name" value="LysR family transcriptional regulator"/>
    <property type="match status" value="1"/>
</dbReference>
<evidence type="ECO:0000256" key="3">
    <source>
        <dbReference type="ARBA" id="ARBA00023125"/>
    </source>
</evidence>
<evidence type="ECO:0000313" key="6">
    <source>
        <dbReference type="EMBL" id="SCM66385.1"/>
    </source>
</evidence>
<dbReference type="Proteomes" id="UP000184085">
    <property type="component" value="Unassembled WGS sequence"/>
</dbReference>
<keyword evidence="2" id="KW-0805">Transcription regulation</keyword>
<dbReference type="InterPro" id="IPR005119">
    <property type="entry name" value="LysR_subst-bd"/>
</dbReference>
<evidence type="ECO:0000256" key="2">
    <source>
        <dbReference type="ARBA" id="ARBA00023015"/>
    </source>
</evidence>
<dbReference type="Pfam" id="PF00126">
    <property type="entry name" value="HTH_1"/>
    <property type="match status" value="1"/>
</dbReference>
<sequence>MDDLSLLKLFVLVADVGSFSAGARLTNTTPSAVSRQISRLEQDLGARLLQRSTRRQNLTEAGEVLLVHAKQVVEDLEAARLAVSNLHSAPRGVLRITAEADLAATFLAPLLPEFLERYPDLKLRLLPSASMEDLVDRNLDVAIRMGHLQSSTLIARRLTTSRSVLVASPSYLERRGVPQRPGDLRSHACLSFRADVEQTVWRFDVAGEQAEIGISPRLQAPSLLVLKNAAKAGMGIAMLPRWMMEEELGNGALVPILPEYALLPSKTPISAVYASGRNLASKVRVFIDFLGERMG</sequence>
<proteinExistence type="inferred from homology"/>
<gene>
    <name evidence="6" type="ORF">KARMA_0559</name>
</gene>
<evidence type="ECO:0000256" key="1">
    <source>
        <dbReference type="ARBA" id="ARBA00009437"/>
    </source>
</evidence>
<dbReference type="Gene3D" id="1.10.10.10">
    <property type="entry name" value="Winged helix-like DNA-binding domain superfamily/Winged helix DNA-binding domain"/>
    <property type="match status" value="1"/>
</dbReference>
<dbReference type="GO" id="GO:0006351">
    <property type="term" value="P:DNA-templated transcription"/>
    <property type="evidence" value="ECO:0007669"/>
    <property type="project" value="TreeGrafter"/>
</dbReference>
<dbReference type="GO" id="GO:0003700">
    <property type="term" value="F:DNA-binding transcription factor activity"/>
    <property type="evidence" value="ECO:0007669"/>
    <property type="project" value="InterPro"/>
</dbReference>
<feature type="domain" description="HTH lysR-type" evidence="5">
    <location>
        <begin position="1"/>
        <end position="59"/>
    </location>
</feature>
<keyword evidence="7" id="KW-1185">Reference proteome</keyword>
<dbReference type="EMBL" id="FMJB01000019">
    <property type="protein sequence ID" value="SCM66385.1"/>
    <property type="molecule type" value="Genomic_DNA"/>
</dbReference>